<comment type="caution">
    <text evidence="2">The sequence shown here is derived from an EMBL/GenBank/DDBJ whole genome shotgun (WGS) entry which is preliminary data.</text>
</comment>
<keyword evidence="3" id="KW-1185">Reference proteome</keyword>
<dbReference type="Pfam" id="PF06985">
    <property type="entry name" value="HET"/>
    <property type="match status" value="1"/>
</dbReference>
<feature type="domain" description="Heterokaryon incompatibility" evidence="1">
    <location>
        <begin position="48"/>
        <end position="214"/>
    </location>
</feature>
<dbReference type="OrthoDB" id="2157530at2759"/>
<proteinExistence type="predicted"/>
<dbReference type="Proteomes" id="UP000567885">
    <property type="component" value="Unassembled WGS sequence"/>
</dbReference>
<accession>A0A8H5WEK7</accession>
<dbReference type="InterPro" id="IPR052895">
    <property type="entry name" value="HetReg/Transcr_Mod"/>
</dbReference>
<dbReference type="EMBL" id="JAAGWQ010000299">
    <property type="protein sequence ID" value="KAF5657121.1"/>
    <property type="molecule type" value="Genomic_DNA"/>
</dbReference>
<dbReference type="InterPro" id="IPR010730">
    <property type="entry name" value="HET"/>
</dbReference>
<dbReference type="PANTHER" id="PTHR24148:SF77">
    <property type="entry name" value="HETEROKARYON INCOMPATIBILITY DOMAIN-CONTAINING PROTEIN"/>
    <property type="match status" value="1"/>
</dbReference>
<organism evidence="2 3">
    <name type="scientific">Fusarium heterosporum</name>
    <dbReference type="NCBI Taxonomy" id="42747"/>
    <lineage>
        <taxon>Eukaryota</taxon>
        <taxon>Fungi</taxon>
        <taxon>Dikarya</taxon>
        <taxon>Ascomycota</taxon>
        <taxon>Pezizomycotina</taxon>
        <taxon>Sordariomycetes</taxon>
        <taxon>Hypocreomycetidae</taxon>
        <taxon>Hypocreales</taxon>
        <taxon>Nectriaceae</taxon>
        <taxon>Fusarium</taxon>
        <taxon>Fusarium heterosporum species complex</taxon>
    </lineage>
</organism>
<reference evidence="2 3" key="1">
    <citation type="submission" date="2020-05" db="EMBL/GenBank/DDBJ databases">
        <title>Identification and distribution of gene clusters putatively required for synthesis of sphingolipid metabolism inhibitors in phylogenetically diverse species of the filamentous fungus Fusarium.</title>
        <authorList>
            <person name="Kim H.-S."/>
            <person name="Busman M."/>
            <person name="Brown D.W."/>
            <person name="Divon H."/>
            <person name="Uhlig S."/>
            <person name="Proctor R.H."/>
        </authorList>
    </citation>
    <scope>NUCLEOTIDE SEQUENCE [LARGE SCALE GENOMIC DNA]</scope>
    <source>
        <strain evidence="2 3">NRRL 20693</strain>
    </source>
</reference>
<gene>
    <name evidence="2" type="ORF">FHETE_10571</name>
</gene>
<protein>
    <submittedName>
        <fullName evidence="2">Het6 heterokaryon incompatibility</fullName>
    </submittedName>
</protein>
<evidence type="ECO:0000313" key="3">
    <source>
        <dbReference type="Proteomes" id="UP000567885"/>
    </source>
</evidence>
<dbReference type="AlphaFoldDB" id="A0A8H5WEK7"/>
<sequence length="319" mass="36508">MEQHPLGFLPYEPLRNNEIRLLHVEPGVSKRISIQLSNVNLDTQPAFWALSYVWGPSENPAVVTINGIPFSVTRNLYHALVEYRRQFSENNGKTANSFLWVDAICLNQSDHIEKSIQVPRMSLIYGRCERVLAWLGPVEDDDMADVHHLADKLKIFEAPADSGHQSTAEDDRITSFRKSAYSDPKAAAVVESVRRALRSIGRRPWFRRIWILQEAVLAQRQPLLLCGQFDLGYEIFFKTWVMMLDPSHDGQLLHTFATTNPVRFKAIEVVYGKILSDRRSRIQENAIPQVDEQRQCAIEVLELLNETTELEATVLNKLS</sequence>
<evidence type="ECO:0000259" key="1">
    <source>
        <dbReference type="Pfam" id="PF06985"/>
    </source>
</evidence>
<dbReference type="PANTHER" id="PTHR24148">
    <property type="entry name" value="ANKYRIN REPEAT DOMAIN-CONTAINING PROTEIN 39 HOMOLOG-RELATED"/>
    <property type="match status" value="1"/>
</dbReference>
<evidence type="ECO:0000313" key="2">
    <source>
        <dbReference type="EMBL" id="KAF5657121.1"/>
    </source>
</evidence>
<name>A0A8H5WEK7_FUSHE</name>